<name>A0A0A8YLB7_ARUDO</name>
<evidence type="ECO:0000256" key="1">
    <source>
        <dbReference type="SAM" id="MobiDB-lite"/>
    </source>
</evidence>
<protein>
    <submittedName>
        <fullName evidence="2">Uncharacterized protein</fullName>
    </submittedName>
</protein>
<reference evidence="2" key="1">
    <citation type="submission" date="2014-09" db="EMBL/GenBank/DDBJ databases">
        <authorList>
            <person name="Magalhaes I.L.F."/>
            <person name="Oliveira U."/>
            <person name="Santos F.R."/>
            <person name="Vidigal T.H.D.A."/>
            <person name="Brescovit A.D."/>
            <person name="Santos A.J."/>
        </authorList>
    </citation>
    <scope>NUCLEOTIDE SEQUENCE</scope>
    <source>
        <tissue evidence="2">Shoot tissue taken approximately 20 cm above the soil surface</tissue>
    </source>
</reference>
<proteinExistence type="predicted"/>
<feature type="compositionally biased region" description="Basic residues" evidence="1">
    <location>
        <begin position="94"/>
        <end position="103"/>
    </location>
</feature>
<organism evidence="2">
    <name type="scientific">Arundo donax</name>
    <name type="common">Giant reed</name>
    <name type="synonym">Donax arundinaceus</name>
    <dbReference type="NCBI Taxonomy" id="35708"/>
    <lineage>
        <taxon>Eukaryota</taxon>
        <taxon>Viridiplantae</taxon>
        <taxon>Streptophyta</taxon>
        <taxon>Embryophyta</taxon>
        <taxon>Tracheophyta</taxon>
        <taxon>Spermatophyta</taxon>
        <taxon>Magnoliopsida</taxon>
        <taxon>Liliopsida</taxon>
        <taxon>Poales</taxon>
        <taxon>Poaceae</taxon>
        <taxon>PACMAD clade</taxon>
        <taxon>Arundinoideae</taxon>
        <taxon>Arundineae</taxon>
        <taxon>Arundo</taxon>
    </lineage>
</organism>
<accession>A0A0A8YLB7</accession>
<dbReference type="EMBL" id="GBRH01274548">
    <property type="protein sequence ID" value="JAD23347.1"/>
    <property type="molecule type" value="Transcribed_RNA"/>
</dbReference>
<evidence type="ECO:0000313" key="2">
    <source>
        <dbReference type="EMBL" id="JAD23347.1"/>
    </source>
</evidence>
<sequence>MLLRCRHLSRVCSSAAAALEIARVPTTAISWSTPSSSPKRGSRHRRPRRAQACRFFSMRPSAPSSPEAGRTRSLDLSMPSPELEPAAGTTVAVHRARPRRRMGQCRKFSKVQPTAGSTDVADRGQARHPSTLLLTTHGKSFCCSSQMFLIDDALVIGLSTIIYMFD</sequence>
<feature type="region of interest" description="Disordered" evidence="1">
    <location>
        <begin position="29"/>
        <end position="103"/>
    </location>
</feature>
<reference evidence="2" key="2">
    <citation type="journal article" date="2015" name="Data Brief">
        <title>Shoot transcriptome of the giant reed, Arundo donax.</title>
        <authorList>
            <person name="Barrero R.A."/>
            <person name="Guerrero F.D."/>
            <person name="Moolhuijzen P."/>
            <person name="Goolsby J.A."/>
            <person name="Tidwell J."/>
            <person name="Bellgard S.E."/>
            <person name="Bellgard M.I."/>
        </authorList>
    </citation>
    <scope>NUCLEOTIDE SEQUENCE</scope>
    <source>
        <tissue evidence="2">Shoot tissue taken approximately 20 cm above the soil surface</tissue>
    </source>
</reference>
<feature type="compositionally biased region" description="Basic residues" evidence="1">
    <location>
        <begin position="40"/>
        <end position="51"/>
    </location>
</feature>
<dbReference type="AlphaFoldDB" id="A0A0A8YLB7"/>